<dbReference type="EMBL" id="JACGWJ010000021">
    <property type="protein sequence ID" value="KAL0336109.1"/>
    <property type="molecule type" value="Genomic_DNA"/>
</dbReference>
<dbReference type="AlphaFoldDB" id="A0AAW2MXK3"/>
<keyword evidence="2" id="KW-0472">Membrane</keyword>
<dbReference type="GO" id="GO:0016020">
    <property type="term" value="C:membrane"/>
    <property type="evidence" value="ECO:0007669"/>
    <property type="project" value="InterPro"/>
</dbReference>
<evidence type="ECO:0000256" key="1">
    <source>
        <dbReference type="ARBA" id="ARBA00010199"/>
    </source>
</evidence>
<dbReference type="PANTHER" id="PTHR11206">
    <property type="entry name" value="MULTIDRUG RESISTANCE PROTEIN"/>
    <property type="match status" value="1"/>
</dbReference>
<feature type="transmembrane region" description="Helical" evidence="2">
    <location>
        <begin position="54"/>
        <end position="76"/>
    </location>
</feature>
<dbReference type="InterPro" id="IPR002528">
    <property type="entry name" value="MATE_fam"/>
</dbReference>
<dbReference type="GO" id="GO:0015297">
    <property type="term" value="F:antiporter activity"/>
    <property type="evidence" value="ECO:0007669"/>
    <property type="project" value="InterPro"/>
</dbReference>
<feature type="transmembrane region" description="Helical" evidence="2">
    <location>
        <begin position="21"/>
        <end position="42"/>
    </location>
</feature>
<reference evidence="3" key="2">
    <citation type="journal article" date="2024" name="Plant">
        <title>Genomic evolution and insights into agronomic trait innovations of Sesamum species.</title>
        <authorList>
            <person name="Miao H."/>
            <person name="Wang L."/>
            <person name="Qu L."/>
            <person name="Liu H."/>
            <person name="Sun Y."/>
            <person name="Le M."/>
            <person name="Wang Q."/>
            <person name="Wei S."/>
            <person name="Zheng Y."/>
            <person name="Lin W."/>
            <person name="Duan Y."/>
            <person name="Cao H."/>
            <person name="Xiong S."/>
            <person name="Wang X."/>
            <person name="Wei L."/>
            <person name="Li C."/>
            <person name="Ma Q."/>
            <person name="Ju M."/>
            <person name="Zhao R."/>
            <person name="Li G."/>
            <person name="Mu C."/>
            <person name="Tian Q."/>
            <person name="Mei H."/>
            <person name="Zhang T."/>
            <person name="Gao T."/>
            <person name="Zhang H."/>
        </authorList>
    </citation>
    <scope>NUCLEOTIDE SEQUENCE</scope>
    <source>
        <strain evidence="3">G02</strain>
    </source>
</reference>
<comment type="caution">
    <text evidence="3">The sequence shown here is derived from an EMBL/GenBank/DDBJ whole genome shotgun (WGS) entry which is preliminary data.</text>
</comment>
<keyword evidence="2" id="KW-0812">Transmembrane</keyword>
<name>A0AAW2MXK3_SESRA</name>
<evidence type="ECO:0000256" key="2">
    <source>
        <dbReference type="SAM" id="Phobius"/>
    </source>
</evidence>
<gene>
    <name evidence="3" type="ORF">Sradi_4822800</name>
</gene>
<keyword evidence="2" id="KW-1133">Transmembrane helix</keyword>
<organism evidence="3">
    <name type="scientific">Sesamum radiatum</name>
    <name type="common">Black benniseed</name>
    <dbReference type="NCBI Taxonomy" id="300843"/>
    <lineage>
        <taxon>Eukaryota</taxon>
        <taxon>Viridiplantae</taxon>
        <taxon>Streptophyta</taxon>
        <taxon>Embryophyta</taxon>
        <taxon>Tracheophyta</taxon>
        <taxon>Spermatophyta</taxon>
        <taxon>Magnoliopsida</taxon>
        <taxon>eudicotyledons</taxon>
        <taxon>Gunneridae</taxon>
        <taxon>Pentapetalae</taxon>
        <taxon>asterids</taxon>
        <taxon>lamiids</taxon>
        <taxon>Lamiales</taxon>
        <taxon>Pedaliaceae</taxon>
        <taxon>Sesamum</taxon>
    </lineage>
</organism>
<sequence>MNWEQGQYPSLFTPSSAVKQVVYDLSPLLAFCIVVNSIQPALSGVAIGAGWQAVIANVNIVCYYVFGVPLGLILGYKLDMGVRN</sequence>
<evidence type="ECO:0000313" key="3">
    <source>
        <dbReference type="EMBL" id="KAL0336109.1"/>
    </source>
</evidence>
<reference evidence="3" key="1">
    <citation type="submission" date="2020-06" db="EMBL/GenBank/DDBJ databases">
        <authorList>
            <person name="Li T."/>
            <person name="Hu X."/>
            <person name="Zhang T."/>
            <person name="Song X."/>
            <person name="Zhang H."/>
            <person name="Dai N."/>
            <person name="Sheng W."/>
            <person name="Hou X."/>
            <person name="Wei L."/>
        </authorList>
    </citation>
    <scope>NUCLEOTIDE SEQUENCE</scope>
    <source>
        <strain evidence="3">G02</strain>
        <tissue evidence="3">Leaf</tissue>
    </source>
</reference>
<dbReference type="GO" id="GO:0042910">
    <property type="term" value="F:xenobiotic transmembrane transporter activity"/>
    <property type="evidence" value="ECO:0007669"/>
    <property type="project" value="InterPro"/>
</dbReference>
<protein>
    <submittedName>
        <fullName evidence="3">Protein DETOXIFICATION 31</fullName>
    </submittedName>
</protein>
<proteinExistence type="inferred from homology"/>
<accession>A0AAW2MXK3</accession>
<dbReference type="Pfam" id="PF01554">
    <property type="entry name" value="MatE"/>
    <property type="match status" value="1"/>
</dbReference>
<comment type="similarity">
    <text evidence="1">Belongs to the multi antimicrobial extrusion (MATE) (TC 2.A.66.1) family.</text>
</comment>